<dbReference type="InterPro" id="IPR029063">
    <property type="entry name" value="SAM-dependent_MTases_sf"/>
</dbReference>
<dbReference type="PROSITE" id="PS50123">
    <property type="entry name" value="CHER"/>
    <property type="match status" value="1"/>
</dbReference>
<comment type="caution">
    <text evidence="2">The sequence shown here is derived from an EMBL/GenBank/DDBJ whole genome shotgun (WGS) entry which is preliminary data.</text>
</comment>
<proteinExistence type="predicted"/>
<keyword evidence="2" id="KW-0808">Transferase</keyword>
<dbReference type="GO" id="GO:0008757">
    <property type="term" value="F:S-adenosylmethionine-dependent methyltransferase activity"/>
    <property type="evidence" value="ECO:0007669"/>
    <property type="project" value="InterPro"/>
</dbReference>
<dbReference type="SUPFAM" id="SSF53335">
    <property type="entry name" value="S-adenosyl-L-methionine-dependent methyltransferases"/>
    <property type="match status" value="1"/>
</dbReference>
<evidence type="ECO:0000313" key="3">
    <source>
        <dbReference type="Proteomes" id="UP000053784"/>
    </source>
</evidence>
<dbReference type="GO" id="GO:0032259">
    <property type="term" value="P:methylation"/>
    <property type="evidence" value="ECO:0007669"/>
    <property type="project" value="UniProtKB-KW"/>
</dbReference>
<dbReference type="PRINTS" id="PR00996">
    <property type="entry name" value="CHERMTFRASE"/>
</dbReference>
<sequence>MLPKVSITATDISEGMLDLCRTGIYDRPAIGSDLSPGRCRNFLDIGNDRVKVKDNIKHLVSFRSQNLVESYKLLGKFDVVFCRDVLICFSIDMKS</sequence>
<organism evidence="2 3">
    <name type="scientific">Candidatus Photodesmus blepharonis</name>
    <dbReference type="NCBI Taxonomy" id="1179155"/>
    <lineage>
        <taxon>Bacteria</taxon>
        <taxon>Pseudomonadati</taxon>
        <taxon>Pseudomonadota</taxon>
        <taxon>Gammaproteobacteria</taxon>
        <taxon>Vibrionales</taxon>
        <taxon>Vibrionaceae</taxon>
        <taxon>Candidatus Photodesmus</taxon>
    </lineage>
</organism>
<reference evidence="2 3" key="1">
    <citation type="submission" date="2014-03" db="EMBL/GenBank/DDBJ databases">
        <title>Selection and divergence in the genomes of co-occurring obligate luminous symbionts with specific hosts.</title>
        <authorList>
            <person name="Hendry T.A."/>
            <person name="de Wet J.R."/>
            <person name="Dunlap P.V."/>
        </authorList>
    </citation>
    <scope>NUCLEOTIDE SEQUENCE [LARGE SCALE GENOMIC DNA]</scope>
    <source>
        <strain evidence="2 3">Ppalp.1</strain>
    </source>
</reference>
<dbReference type="PANTHER" id="PTHR24422:SF21">
    <property type="entry name" value="CHEMOTAXIS PROTEIN METHYLTRANSFERASE 1"/>
    <property type="match status" value="1"/>
</dbReference>
<dbReference type="InterPro" id="IPR050903">
    <property type="entry name" value="Bact_Chemotaxis_MeTrfase"/>
</dbReference>
<dbReference type="eggNOG" id="COG1352">
    <property type="taxonomic scope" value="Bacteria"/>
</dbReference>
<name>A0A084CMF1_9GAMM</name>
<evidence type="ECO:0000259" key="1">
    <source>
        <dbReference type="PROSITE" id="PS50123"/>
    </source>
</evidence>
<dbReference type="EMBL" id="JGVK01000029">
    <property type="protein sequence ID" value="KEY90980.1"/>
    <property type="molecule type" value="Genomic_DNA"/>
</dbReference>
<gene>
    <name evidence="2" type="primary">cheR</name>
    <name evidence="2" type="ORF">CF67_06015</name>
</gene>
<dbReference type="Pfam" id="PF01739">
    <property type="entry name" value="CheR"/>
    <property type="match status" value="1"/>
</dbReference>
<keyword evidence="2" id="KW-0489">Methyltransferase</keyword>
<keyword evidence="3" id="KW-1185">Reference proteome</keyword>
<protein>
    <submittedName>
        <fullName evidence="2">Chemotaxis protein methyltransferase</fullName>
    </submittedName>
</protein>
<dbReference type="PANTHER" id="PTHR24422">
    <property type="entry name" value="CHEMOTAXIS PROTEIN METHYLTRANSFERASE"/>
    <property type="match status" value="1"/>
</dbReference>
<dbReference type="InterPro" id="IPR000780">
    <property type="entry name" value="CheR_MeTrfase"/>
</dbReference>
<dbReference type="InterPro" id="IPR022642">
    <property type="entry name" value="CheR_C"/>
</dbReference>
<accession>A0A084CMF1</accession>
<feature type="domain" description="CheR-type methyltransferase" evidence="1">
    <location>
        <begin position="1"/>
        <end position="95"/>
    </location>
</feature>
<dbReference type="AlphaFoldDB" id="A0A084CMF1"/>
<dbReference type="STRING" id="1179155.CF67_06015"/>
<dbReference type="Gene3D" id="3.40.50.150">
    <property type="entry name" value="Vaccinia Virus protein VP39"/>
    <property type="match status" value="1"/>
</dbReference>
<dbReference type="Proteomes" id="UP000053784">
    <property type="component" value="Unassembled WGS sequence"/>
</dbReference>
<evidence type="ECO:0000313" key="2">
    <source>
        <dbReference type="EMBL" id="KEY90980.1"/>
    </source>
</evidence>